<proteinExistence type="predicted"/>
<organism evidence="1 2">
    <name type="scientific">Catharanthus roseus</name>
    <name type="common">Madagascar periwinkle</name>
    <name type="synonym">Vinca rosea</name>
    <dbReference type="NCBI Taxonomy" id="4058"/>
    <lineage>
        <taxon>Eukaryota</taxon>
        <taxon>Viridiplantae</taxon>
        <taxon>Streptophyta</taxon>
        <taxon>Embryophyta</taxon>
        <taxon>Tracheophyta</taxon>
        <taxon>Spermatophyta</taxon>
        <taxon>Magnoliopsida</taxon>
        <taxon>eudicotyledons</taxon>
        <taxon>Gunneridae</taxon>
        <taxon>Pentapetalae</taxon>
        <taxon>asterids</taxon>
        <taxon>lamiids</taxon>
        <taxon>Gentianales</taxon>
        <taxon>Apocynaceae</taxon>
        <taxon>Rauvolfioideae</taxon>
        <taxon>Vinceae</taxon>
        <taxon>Catharanthinae</taxon>
        <taxon>Catharanthus</taxon>
    </lineage>
</organism>
<comment type="caution">
    <text evidence="1">The sequence shown here is derived from an EMBL/GenBank/DDBJ whole genome shotgun (WGS) entry which is preliminary data.</text>
</comment>
<reference evidence="2" key="1">
    <citation type="journal article" date="2023" name="Nat. Plants">
        <title>Single-cell RNA sequencing provides a high-resolution roadmap for understanding the multicellular compartmentation of specialized metabolism.</title>
        <authorList>
            <person name="Sun S."/>
            <person name="Shen X."/>
            <person name="Li Y."/>
            <person name="Li Y."/>
            <person name="Wang S."/>
            <person name="Li R."/>
            <person name="Zhang H."/>
            <person name="Shen G."/>
            <person name="Guo B."/>
            <person name="Wei J."/>
            <person name="Xu J."/>
            <person name="St-Pierre B."/>
            <person name="Chen S."/>
            <person name="Sun C."/>
        </authorList>
    </citation>
    <scope>NUCLEOTIDE SEQUENCE [LARGE SCALE GENOMIC DNA]</scope>
</reference>
<gene>
    <name evidence="1" type="ORF">M9H77_18635</name>
</gene>
<evidence type="ECO:0000313" key="1">
    <source>
        <dbReference type="EMBL" id="KAI5668782.1"/>
    </source>
</evidence>
<protein>
    <submittedName>
        <fullName evidence="1">Uncharacterized protein</fullName>
    </submittedName>
</protein>
<name>A0ACC0B854_CATRO</name>
<accession>A0ACC0B854</accession>
<dbReference type="Proteomes" id="UP001060085">
    <property type="component" value="Linkage Group LG04"/>
</dbReference>
<dbReference type="EMBL" id="CM044704">
    <property type="protein sequence ID" value="KAI5668782.1"/>
    <property type="molecule type" value="Genomic_DNA"/>
</dbReference>
<keyword evidence="2" id="KW-1185">Reference proteome</keyword>
<sequence length="162" mass="18054">MPCLKDKPVSNSSPSFPTLGSIPVEVEITSEPSLEPSQEPKTNEELVTPSSDIPNPPSVLETRETELEESRDRVRRVPKEHSGYGYSYVVSYAFAIASYVEDKEPLCFSDVLKNPNRSLWLRAVIPPTLPLGQLRLSRVSACLSTLNYKSKKKQKHNPLGNT</sequence>
<evidence type="ECO:0000313" key="2">
    <source>
        <dbReference type="Proteomes" id="UP001060085"/>
    </source>
</evidence>